<evidence type="ECO:0000256" key="5">
    <source>
        <dbReference type="PROSITE-ProRule" id="PRU00283"/>
    </source>
</evidence>
<dbReference type="Ensembl" id="ENSXMAT00000029135.1">
    <property type="protein sequence ID" value="ENSXMAP00000021320.1"/>
    <property type="gene ID" value="ENSXMAG00000014566.2"/>
</dbReference>
<evidence type="ECO:0000256" key="1">
    <source>
        <dbReference type="ARBA" id="ARBA00004245"/>
    </source>
</evidence>
<feature type="domain" description="Kinesin motor" evidence="7">
    <location>
        <begin position="1"/>
        <end position="150"/>
    </location>
</feature>
<dbReference type="PROSITE" id="PS00411">
    <property type="entry name" value="KINESIN_MOTOR_1"/>
    <property type="match status" value="1"/>
</dbReference>
<dbReference type="GO" id="GO:0008017">
    <property type="term" value="F:microtubule binding"/>
    <property type="evidence" value="ECO:0007669"/>
    <property type="project" value="InterPro"/>
</dbReference>
<reference evidence="9" key="1">
    <citation type="submission" date="2012-01" db="EMBL/GenBank/DDBJ databases">
        <authorList>
            <person name="Walter R."/>
            <person name="Schartl M."/>
            <person name="Warren W."/>
        </authorList>
    </citation>
    <scope>NUCLEOTIDE SEQUENCE [LARGE SCALE GENOMIC DNA]</scope>
    <source>
        <strain evidence="9">JP 163 A</strain>
    </source>
</reference>
<reference evidence="8" key="3">
    <citation type="submission" date="2025-08" db="UniProtKB">
        <authorList>
            <consortium name="Ensembl"/>
        </authorList>
    </citation>
    <scope>IDENTIFICATION</scope>
    <source>
        <strain evidence="8">JP 163 A</strain>
    </source>
</reference>
<dbReference type="Proteomes" id="UP000002852">
    <property type="component" value="Unassembled WGS sequence"/>
</dbReference>
<feature type="region of interest" description="Disordered" evidence="6">
    <location>
        <begin position="153"/>
        <end position="199"/>
    </location>
</feature>
<name>A0A3B5PR04_XIPMA</name>
<comment type="caution">
    <text evidence="5">Lacks conserved residue(s) required for the propagation of feature annotation.</text>
</comment>
<dbReference type="GO" id="GO:0003777">
    <property type="term" value="F:microtubule motor activity"/>
    <property type="evidence" value="ECO:0007669"/>
    <property type="project" value="InterPro"/>
</dbReference>
<evidence type="ECO:0000259" key="7">
    <source>
        <dbReference type="PROSITE" id="PS50067"/>
    </source>
</evidence>
<organism evidence="8 9">
    <name type="scientific">Xiphophorus maculatus</name>
    <name type="common">Southern platyfish</name>
    <name type="synonym">Platypoecilus maculatus</name>
    <dbReference type="NCBI Taxonomy" id="8083"/>
    <lineage>
        <taxon>Eukaryota</taxon>
        <taxon>Metazoa</taxon>
        <taxon>Chordata</taxon>
        <taxon>Craniata</taxon>
        <taxon>Vertebrata</taxon>
        <taxon>Euteleostomi</taxon>
        <taxon>Actinopterygii</taxon>
        <taxon>Neopterygii</taxon>
        <taxon>Teleostei</taxon>
        <taxon>Neoteleostei</taxon>
        <taxon>Acanthomorphata</taxon>
        <taxon>Ovalentaria</taxon>
        <taxon>Atherinomorphae</taxon>
        <taxon>Cyprinodontiformes</taxon>
        <taxon>Poeciliidae</taxon>
        <taxon>Poeciliinae</taxon>
        <taxon>Xiphophorus</taxon>
    </lineage>
</organism>
<comment type="subcellular location">
    <subcellularLocation>
        <location evidence="1">Cytoplasm</location>
        <location evidence="1">Cytoskeleton</location>
    </subcellularLocation>
</comment>
<dbReference type="PANTHER" id="PTHR47972">
    <property type="entry name" value="KINESIN-LIKE PROTEIN KLP-3"/>
    <property type="match status" value="1"/>
</dbReference>
<evidence type="ECO:0000313" key="8">
    <source>
        <dbReference type="Ensembl" id="ENSXMAP00000021320.1"/>
    </source>
</evidence>
<dbReference type="GO" id="GO:0015630">
    <property type="term" value="C:microtubule cytoskeleton"/>
    <property type="evidence" value="ECO:0007669"/>
    <property type="project" value="TreeGrafter"/>
</dbReference>
<reference evidence="9" key="2">
    <citation type="journal article" date="2013" name="Nat. Genet.">
        <title>The genome of the platyfish, Xiphophorus maculatus, provides insights into evolutionary adaptation and several complex traits.</title>
        <authorList>
            <person name="Schartl M."/>
            <person name="Walter R.B."/>
            <person name="Shen Y."/>
            <person name="Garcia T."/>
            <person name="Catchen J."/>
            <person name="Amores A."/>
            <person name="Braasch I."/>
            <person name="Chalopin D."/>
            <person name="Volff J.N."/>
            <person name="Lesch K.P."/>
            <person name="Bisazza A."/>
            <person name="Minx P."/>
            <person name="Hillier L."/>
            <person name="Wilson R.K."/>
            <person name="Fuerstenberg S."/>
            <person name="Boore J."/>
            <person name="Searle S."/>
            <person name="Postlethwait J.H."/>
            <person name="Warren W.C."/>
        </authorList>
    </citation>
    <scope>NUCLEOTIDE SEQUENCE [LARGE SCALE GENOMIC DNA]</scope>
    <source>
        <strain evidence="9">JP 163 A</strain>
    </source>
</reference>
<dbReference type="OMA" id="ERMGRTH"/>
<dbReference type="InterPro" id="IPR027640">
    <property type="entry name" value="Kinesin-like_fam"/>
</dbReference>
<accession>A0A3B5PR04</accession>
<dbReference type="GO" id="GO:0005524">
    <property type="term" value="F:ATP binding"/>
    <property type="evidence" value="ECO:0007669"/>
    <property type="project" value="UniProtKB-KW"/>
</dbReference>
<dbReference type="InterPro" id="IPR036961">
    <property type="entry name" value="Kinesin_motor_dom_sf"/>
</dbReference>
<dbReference type="Pfam" id="PF00225">
    <property type="entry name" value="Kinesin"/>
    <property type="match status" value="1"/>
</dbReference>
<dbReference type="GO" id="GO:0007018">
    <property type="term" value="P:microtubule-based movement"/>
    <property type="evidence" value="ECO:0007669"/>
    <property type="project" value="InterPro"/>
</dbReference>
<dbReference type="SMART" id="SM00129">
    <property type="entry name" value="KISc"/>
    <property type="match status" value="1"/>
</dbReference>
<dbReference type="PROSITE" id="PS50067">
    <property type="entry name" value="KINESIN_MOTOR_2"/>
    <property type="match status" value="1"/>
</dbReference>
<dbReference type="InterPro" id="IPR027417">
    <property type="entry name" value="P-loop_NTPase"/>
</dbReference>
<evidence type="ECO:0000313" key="9">
    <source>
        <dbReference type="Proteomes" id="UP000002852"/>
    </source>
</evidence>
<dbReference type="PANTHER" id="PTHR47972:SF5">
    <property type="entry name" value="KINESIN-LIKE PROTEIN KIFC3"/>
    <property type="match status" value="1"/>
</dbReference>
<dbReference type="PRINTS" id="PR00380">
    <property type="entry name" value="KINESINHEAVY"/>
</dbReference>
<feature type="compositionally biased region" description="Low complexity" evidence="6">
    <location>
        <begin position="164"/>
        <end position="179"/>
    </location>
</feature>
<proteinExistence type="inferred from homology"/>
<keyword evidence="4" id="KW-0963">Cytoplasm</keyword>
<dbReference type="AlphaFoldDB" id="A0A3B5PR04"/>
<protein>
    <submittedName>
        <fullName evidence="8">Kinesin family member C3</fullName>
    </submittedName>
</protein>
<sequence>PEDINRVFELGRVNRATACTNLNEHSSRSHALLIITVSGFNTTTGTRTQGKLNLVDLAGSERIGKSGAEGSRLREAQCINKSLSALGDVISALRTRHAHVPFRNSRLTYLLQDSLSGDSKTLMMVQVSPLPGNVSESVCSLKFAQRVRSVELNSAASSKRHENSSTSSSPTGSTPGTSGACRQRSKVRGGPRPCAAPCW</sequence>
<dbReference type="InterPro" id="IPR019821">
    <property type="entry name" value="Kinesin_motor_CS"/>
</dbReference>
<dbReference type="SUPFAM" id="SSF52540">
    <property type="entry name" value="P-loop containing nucleoside triphosphate hydrolases"/>
    <property type="match status" value="1"/>
</dbReference>
<evidence type="ECO:0000256" key="3">
    <source>
        <dbReference type="ARBA" id="ARBA00022840"/>
    </source>
</evidence>
<comment type="similarity">
    <text evidence="5">Belongs to the TRAFAC class myosin-kinesin ATPase superfamily. Kinesin family.</text>
</comment>
<evidence type="ECO:0000256" key="6">
    <source>
        <dbReference type="SAM" id="MobiDB-lite"/>
    </source>
</evidence>
<keyword evidence="2" id="KW-0547">Nucleotide-binding</keyword>
<evidence type="ECO:0000256" key="2">
    <source>
        <dbReference type="ARBA" id="ARBA00022741"/>
    </source>
</evidence>
<evidence type="ECO:0000256" key="4">
    <source>
        <dbReference type="ARBA" id="ARBA00023212"/>
    </source>
</evidence>
<keyword evidence="4" id="KW-0206">Cytoskeleton</keyword>
<keyword evidence="9" id="KW-1185">Reference proteome</keyword>
<reference evidence="8" key="4">
    <citation type="submission" date="2025-09" db="UniProtKB">
        <authorList>
            <consortium name="Ensembl"/>
        </authorList>
    </citation>
    <scope>IDENTIFICATION</scope>
    <source>
        <strain evidence="8">JP 163 A</strain>
    </source>
</reference>
<dbReference type="Gene3D" id="3.40.850.10">
    <property type="entry name" value="Kinesin motor domain"/>
    <property type="match status" value="1"/>
</dbReference>
<keyword evidence="3" id="KW-0067">ATP-binding</keyword>
<dbReference type="InterPro" id="IPR001752">
    <property type="entry name" value="Kinesin_motor_dom"/>
</dbReference>
<dbReference type="GeneTree" id="ENSGT00940000154022"/>